<accession>A0A8S5V1C1</accession>
<dbReference type="EMBL" id="BK016180">
    <property type="protein sequence ID" value="DAG00411.1"/>
    <property type="molecule type" value="Genomic_DNA"/>
</dbReference>
<reference evidence="1" key="1">
    <citation type="journal article" date="2021" name="Proc. Natl. Acad. Sci. U.S.A.">
        <title>A Catalog of Tens of Thousands of Viruses from Human Metagenomes Reveals Hidden Associations with Chronic Diseases.</title>
        <authorList>
            <person name="Tisza M.J."/>
            <person name="Buck C.B."/>
        </authorList>
    </citation>
    <scope>NUCLEOTIDE SEQUENCE</scope>
    <source>
        <strain evidence="1">Ct3r22</strain>
    </source>
</reference>
<evidence type="ECO:0000313" key="1">
    <source>
        <dbReference type="EMBL" id="DAG00411.1"/>
    </source>
</evidence>
<name>A0A8S5V1C1_9CAUD</name>
<protein>
    <submittedName>
        <fullName evidence="1">Uncharacterized protein</fullName>
    </submittedName>
</protein>
<organism evidence="1">
    <name type="scientific">Siphoviridae sp. ct3r22</name>
    <dbReference type="NCBI Taxonomy" id="2825325"/>
    <lineage>
        <taxon>Viruses</taxon>
        <taxon>Duplodnaviria</taxon>
        <taxon>Heunggongvirae</taxon>
        <taxon>Uroviricota</taxon>
        <taxon>Caudoviricetes</taxon>
    </lineage>
</organism>
<proteinExistence type="predicted"/>
<sequence length="41" mass="4967">MTFQSDLHLYFNSHSRSIPRVKNRRSMIICRAIDLIIKYNK</sequence>